<evidence type="ECO:0000259" key="1">
    <source>
        <dbReference type="PROSITE" id="PS50011"/>
    </source>
</evidence>
<dbReference type="EMBL" id="ML996091">
    <property type="protein sequence ID" value="KAF2149390.1"/>
    <property type="molecule type" value="Genomic_DNA"/>
</dbReference>
<gene>
    <name evidence="2" type="ORF">K461DRAFT_315415</name>
</gene>
<dbReference type="SUPFAM" id="SSF56112">
    <property type="entry name" value="Protein kinase-like (PK-like)"/>
    <property type="match status" value="1"/>
</dbReference>
<comment type="caution">
    <text evidence="2">The sequence shown here is derived from an EMBL/GenBank/DDBJ whole genome shotgun (WGS) entry which is preliminary data.</text>
</comment>
<dbReference type="InterPro" id="IPR000719">
    <property type="entry name" value="Prot_kinase_dom"/>
</dbReference>
<dbReference type="Proteomes" id="UP000799439">
    <property type="component" value="Unassembled WGS sequence"/>
</dbReference>
<name>A0A9P4IVS1_9PEZI</name>
<evidence type="ECO:0000313" key="2">
    <source>
        <dbReference type="EMBL" id="KAF2149390.1"/>
    </source>
</evidence>
<organism evidence="2 3">
    <name type="scientific">Myriangium duriaei CBS 260.36</name>
    <dbReference type="NCBI Taxonomy" id="1168546"/>
    <lineage>
        <taxon>Eukaryota</taxon>
        <taxon>Fungi</taxon>
        <taxon>Dikarya</taxon>
        <taxon>Ascomycota</taxon>
        <taxon>Pezizomycotina</taxon>
        <taxon>Dothideomycetes</taxon>
        <taxon>Dothideomycetidae</taxon>
        <taxon>Myriangiales</taxon>
        <taxon>Myriangiaceae</taxon>
        <taxon>Myriangium</taxon>
    </lineage>
</organism>
<dbReference type="PROSITE" id="PS50011">
    <property type="entry name" value="PROTEIN_KINASE_DOM"/>
    <property type="match status" value="1"/>
</dbReference>
<dbReference type="GO" id="GO:0004674">
    <property type="term" value="F:protein serine/threonine kinase activity"/>
    <property type="evidence" value="ECO:0007669"/>
    <property type="project" value="TreeGrafter"/>
</dbReference>
<protein>
    <recommendedName>
        <fullName evidence="1">Protein kinase domain-containing protein</fullName>
    </recommendedName>
</protein>
<feature type="domain" description="Protein kinase" evidence="1">
    <location>
        <begin position="114"/>
        <end position="427"/>
    </location>
</feature>
<dbReference type="PANTHER" id="PTHR44167">
    <property type="entry name" value="OVARIAN-SPECIFIC SERINE/THREONINE-PROTEIN KINASE LOK-RELATED"/>
    <property type="match status" value="1"/>
</dbReference>
<accession>A0A9P4IVS1</accession>
<dbReference type="GO" id="GO:0044773">
    <property type="term" value="P:mitotic DNA damage checkpoint signaling"/>
    <property type="evidence" value="ECO:0007669"/>
    <property type="project" value="TreeGrafter"/>
</dbReference>
<dbReference type="InterPro" id="IPR011009">
    <property type="entry name" value="Kinase-like_dom_sf"/>
</dbReference>
<dbReference type="GO" id="GO:0005524">
    <property type="term" value="F:ATP binding"/>
    <property type="evidence" value="ECO:0007669"/>
    <property type="project" value="InterPro"/>
</dbReference>
<dbReference type="AlphaFoldDB" id="A0A9P4IVS1"/>
<dbReference type="Gene3D" id="3.30.200.20">
    <property type="entry name" value="Phosphorylase Kinase, domain 1"/>
    <property type="match status" value="1"/>
</dbReference>
<reference evidence="2" key="1">
    <citation type="journal article" date="2020" name="Stud. Mycol.">
        <title>101 Dothideomycetes genomes: a test case for predicting lifestyles and emergence of pathogens.</title>
        <authorList>
            <person name="Haridas S."/>
            <person name="Albert R."/>
            <person name="Binder M."/>
            <person name="Bloem J."/>
            <person name="Labutti K."/>
            <person name="Salamov A."/>
            <person name="Andreopoulos B."/>
            <person name="Baker S."/>
            <person name="Barry K."/>
            <person name="Bills G."/>
            <person name="Bluhm B."/>
            <person name="Cannon C."/>
            <person name="Castanera R."/>
            <person name="Culley D."/>
            <person name="Daum C."/>
            <person name="Ezra D."/>
            <person name="Gonzalez J."/>
            <person name="Henrissat B."/>
            <person name="Kuo A."/>
            <person name="Liang C."/>
            <person name="Lipzen A."/>
            <person name="Lutzoni F."/>
            <person name="Magnuson J."/>
            <person name="Mondo S."/>
            <person name="Nolan M."/>
            <person name="Ohm R."/>
            <person name="Pangilinan J."/>
            <person name="Park H.-J."/>
            <person name="Ramirez L."/>
            <person name="Alfaro M."/>
            <person name="Sun H."/>
            <person name="Tritt A."/>
            <person name="Yoshinaga Y."/>
            <person name="Zwiers L.-H."/>
            <person name="Turgeon B."/>
            <person name="Goodwin S."/>
            <person name="Spatafora J."/>
            <person name="Crous P."/>
            <person name="Grigoriev I."/>
        </authorList>
    </citation>
    <scope>NUCLEOTIDE SEQUENCE</scope>
    <source>
        <strain evidence="2">CBS 260.36</strain>
    </source>
</reference>
<proteinExistence type="predicted"/>
<evidence type="ECO:0000313" key="3">
    <source>
        <dbReference type="Proteomes" id="UP000799439"/>
    </source>
</evidence>
<keyword evidence="3" id="KW-1185">Reference proteome</keyword>
<sequence length="443" mass="52173">MISPDDRFWVRSGSEFRPIVETTLFVIPVADWDERRFLVIYGEAPCEELDTENEDEYSNKIFSALREHAASMADDTWKLHLDRDWKVDTEQGALENHYEPVQTFYPRLEDCPELAHFAVISRNHMVEVDRLHSQIDNCYYKTSDFAKKFVVFKYFLISEQSEMVWNELQIWSSIPPHPFIARFDRIVVEESDDSRVVGFTINYISGSNLKDNPRSLVKFKWLQQLIQVVDDLNLKYGIWHRDIHPRNILIDSDRNDSIQLIDFNFALRFGQLFHGQPRHEDFTRADTIGVVFTLYELITRDYHHRSDVWDYPNVRIIMDLPEWKVHPEVVLDHDIGMFRHELSTWLSKRQSRGFIQHYDECPEHIGSSKDIPRPPTYSVPIYNMAGEVTENMEAEPRTAAEFHRLGLPVVEWKRPAQDKLEKSKLYLANGKALEGVAKANLEW</sequence>
<dbReference type="PANTHER" id="PTHR44167:SF24">
    <property type="entry name" value="SERINE_THREONINE-PROTEIN KINASE CHK2"/>
    <property type="match status" value="1"/>
</dbReference>
<dbReference type="SMART" id="SM00220">
    <property type="entry name" value="S_TKc"/>
    <property type="match status" value="1"/>
</dbReference>
<dbReference type="Gene3D" id="1.10.510.10">
    <property type="entry name" value="Transferase(Phosphotransferase) domain 1"/>
    <property type="match status" value="1"/>
</dbReference>
<dbReference type="Pfam" id="PF00069">
    <property type="entry name" value="Pkinase"/>
    <property type="match status" value="1"/>
</dbReference>
<dbReference type="GO" id="GO:0005634">
    <property type="term" value="C:nucleus"/>
    <property type="evidence" value="ECO:0007669"/>
    <property type="project" value="TreeGrafter"/>
</dbReference>
<dbReference type="OrthoDB" id="4062651at2759"/>